<feature type="compositionally biased region" description="Polar residues" evidence="1">
    <location>
        <begin position="418"/>
        <end position="430"/>
    </location>
</feature>
<evidence type="ECO:0000313" key="3">
    <source>
        <dbReference type="EMBL" id="PSS25474.1"/>
    </source>
</evidence>
<dbReference type="GeneID" id="36575402"/>
<feature type="region of interest" description="Disordered" evidence="1">
    <location>
        <begin position="462"/>
        <end position="485"/>
    </location>
</feature>
<organism evidence="3 4">
    <name type="scientific">Amorphotheca resinae ATCC 22711</name>
    <dbReference type="NCBI Taxonomy" id="857342"/>
    <lineage>
        <taxon>Eukaryota</taxon>
        <taxon>Fungi</taxon>
        <taxon>Dikarya</taxon>
        <taxon>Ascomycota</taxon>
        <taxon>Pezizomycotina</taxon>
        <taxon>Leotiomycetes</taxon>
        <taxon>Helotiales</taxon>
        <taxon>Amorphothecaceae</taxon>
        <taxon>Amorphotheca</taxon>
    </lineage>
</organism>
<dbReference type="RefSeq" id="XP_024724073.1">
    <property type="nucleotide sequence ID" value="XM_024867321.1"/>
</dbReference>
<reference evidence="3 4" key="1">
    <citation type="journal article" date="2018" name="New Phytol.">
        <title>Comparative genomics and transcriptomics depict ericoid mycorrhizal fungi as versatile saprotrophs and plant mutualists.</title>
        <authorList>
            <person name="Martino E."/>
            <person name="Morin E."/>
            <person name="Grelet G.A."/>
            <person name="Kuo A."/>
            <person name="Kohler A."/>
            <person name="Daghino S."/>
            <person name="Barry K.W."/>
            <person name="Cichocki N."/>
            <person name="Clum A."/>
            <person name="Dockter R.B."/>
            <person name="Hainaut M."/>
            <person name="Kuo R.C."/>
            <person name="LaButti K."/>
            <person name="Lindahl B.D."/>
            <person name="Lindquist E.A."/>
            <person name="Lipzen A."/>
            <person name="Khouja H.R."/>
            <person name="Magnuson J."/>
            <person name="Murat C."/>
            <person name="Ohm R.A."/>
            <person name="Singer S.W."/>
            <person name="Spatafora J.W."/>
            <person name="Wang M."/>
            <person name="Veneault-Fourrey C."/>
            <person name="Henrissat B."/>
            <person name="Grigoriev I.V."/>
            <person name="Martin F.M."/>
            <person name="Perotto S."/>
        </authorList>
    </citation>
    <scope>NUCLEOTIDE SEQUENCE [LARGE SCALE GENOMIC DNA]</scope>
    <source>
        <strain evidence="3 4">ATCC 22711</strain>
    </source>
</reference>
<feature type="region of interest" description="Disordered" evidence="1">
    <location>
        <begin position="415"/>
        <end position="437"/>
    </location>
</feature>
<dbReference type="InParanoid" id="A0A2T3BB30"/>
<feature type="compositionally biased region" description="Low complexity" evidence="1">
    <location>
        <begin position="473"/>
        <end position="485"/>
    </location>
</feature>
<dbReference type="AlphaFoldDB" id="A0A2T3BB30"/>
<keyword evidence="2" id="KW-0732">Signal</keyword>
<feature type="chain" id="PRO_5015523660" description="GPI anchored protein" evidence="2">
    <location>
        <begin position="17"/>
        <end position="512"/>
    </location>
</feature>
<gene>
    <name evidence="3" type="ORF">M430DRAFT_39556</name>
</gene>
<name>A0A2T3BB30_AMORE</name>
<evidence type="ECO:0008006" key="5">
    <source>
        <dbReference type="Google" id="ProtNLM"/>
    </source>
</evidence>
<proteinExistence type="predicted"/>
<dbReference type="STRING" id="857342.A0A2T3BB30"/>
<dbReference type="OrthoDB" id="4733706at2759"/>
<evidence type="ECO:0000256" key="2">
    <source>
        <dbReference type="SAM" id="SignalP"/>
    </source>
</evidence>
<feature type="signal peptide" evidence="2">
    <location>
        <begin position="1"/>
        <end position="16"/>
    </location>
</feature>
<accession>A0A2T3BB30</accession>
<sequence>MKSSLFLSTFLAGVPSLCKVVVHPDTTEAGLLRAPRQRDLELDPFHQVRDVDLMDLDRRGNSSQHVATFDLASTIPPGLFLNVNAGHKESNGISETIMISASCASCYTTGTGVATTPGIDTDDSVFHDIIKFIEELGKDPEEVIKDAFNVQMDFALKNFSGHFDFDIAFTGSGTYDISIPLPPTPLGGTFPDPPIPDAPSTTIGLVPTIDIIFFVSGAVHVSTGFEFTFPEDATFSIDAIKGDIIQTNFGNVKFNSLPTTFKSGVGTVSVKLRFGAKLAFDFHVLNKGFSLESGIFTDVPSYSAAITFNPSLPCEVALSEVLAIDAGAFATAAATLGSFNAGLGPSFITSLVTMSLPGTCIESKTASNFTTAAPATTASAKTTAGTSSHSQVVITNSLHASSLASHVTGPFITGTPVYDTSKTGTPSSTSAKRRDLDPRAVATTTPIVQNITVITTTYTSTSSAKSWPATNGTSTPTASSVPSPVPLSSAGISTSPFLPLFAGISLLFMFFA</sequence>
<dbReference type="Proteomes" id="UP000241818">
    <property type="component" value="Unassembled WGS sequence"/>
</dbReference>
<protein>
    <recommendedName>
        <fullName evidence="5">GPI anchored protein</fullName>
    </recommendedName>
</protein>
<evidence type="ECO:0000256" key="1">
    <source>
        <dbReference type="SAM" id="MobiDB-lite"/>
    </source>
</evidence>
<keyword evidence="4" id="KW-1185">Reference proteome</keyword>
<evidence type="ECO:0000313" key="4">
    <source>
        <dbReference type="Proteomes" id="UP000241818"/>
    </source>
</evidence>
<dbReference type="EMBL" id="KZ679007">
    <property type="protein sequence ID" value="PSS25474.1"/>
    <property type="molecule type" value="Genomic_DNA"/>
</dbReference>